<feature type="compositionally biased region" description="Polar residues" evidence="1">
    <location>
        <begin position="308"/>
        <end position="335"/>
    </location>
</feature>
<sequence>MRQTHYVQVTTDGSVPETILAVYDNGVEAFACEELPNPAYTEVKRKESQAKAIARAEKKQIEMKLLDALDVPRVEWRQNGRFTKEVVPPLQPQPPVLRHTWQVAQPGPISPGQWPYVGPPPPQAPSNQLQSIHPVLPLPQPTFHPGNTMPRAQPHPDLLERSTAFPVHPQAPQGHPVPPPAQVPLAPGAQAQPASWYEYASQPVFPQQIHGIARLNRPTLPIPPLPPLSPQSPQPQPEPHQAPGSSLQGRIGRPTHIDLPPNPFANIQSGPTVPLPPNQLGQTVTSTPSHTNLSPQRAGGLVPGGQTVPETSPRQPQTVHEHTQFQASQSPSRQRGQGEDE</sequence>
<evidence type="ECO:0000313" key="3">
    <source>
        <dbReference type="Proteomes" id="UP000799421"/>
    </source>
</evidence>
<evidence type="ECO:0000313" key="2">
    <source>
        <dbReference type="EMBL" id="KAF2863631.1"/>
    </source>
</evidence>
<proteinExistence type="predicted"/>
<protein>
    <submittedName>
        <fullName evidence="2">Uncharacterized protein</fullName>
    </submittedName>
</protein>
<dbReference type="EMBL" id="MU005960">
    <property type="protein sequence ID" value="KAF2863631.1"/>
    <property type="molecule type" value="Genomic_DNA"/>
</dbReference>
<organism evidence="2 3">
    <name type="scientific">Piedraia hortae CBS 480.64</name>
    <dbReference type="NCBI Taxonomy" id="1314780"/>
    <lineage>
        <taxon>Eukaryota</taxon>
        <taxon>Fungi</taxon>
        <taxon>Dikarya</taxon>
        <taxon>Ascomycota</taxon>
        <taxon>Pezizomycotina</taxon>
        <taxon>Dothideomycetes</taxon>
        <taxon>Dothideomycetidae</taxon>
        <taxon>Capnodiales</taxon>
        <taxon>Piedraiaceae</taxon>
        <taxon>Piedraia</taxon>
    </lineage>
</organism>
<keyword evidence="3" id="KW-1185">Reference proteome</keyword>
<feature type="region of interest" description="Disordered" evidence="1">
    <location>
        <begin position="166"/>
        <end position="189"/>
    </location>
</feature>
<name>A0A6A7C801_9PEZI</name>
<dbReference type="Proteomes" id="UP000799421">
    <property type="component" value="Unassembled WGS sequence"/>
</dbReference>
<gene>
    <name evidence="2" type="ORF">K470DRAFT_262007</name>
</gene>
<accession>A0A6A7C801</accession>
<evidence type="ECO:0000256" key="1">
    <source>
        <dbReference type="SAM" id="MobiDB-lite"/>
    </source>
</evidence>
<feature type="compositionally biased region" description="Pro residues" evidence="1">
    <location>
        <begin position="220"/>
        <end position="240"/>
    </location>
</feature>
<feature type="region of interest" description="Disordered" evidence="1">
    <location>
        <begin position="217"/>
        <end position="341"/>
    </location>
</feature>
<dbReference type="AlphaFoldDB" id="A0A6A7C801"/>
<reference evidence="2" key="1">
    <citation type="journal article" date="2020" name="Stud. Mycol.">
        <title>101 Dothideomycetes genomes: a test case for predicting lifestyles and emergence of pathogens.</title>
        <authorList>
            <person name="Haridas S."/>
            <person name="Albert R."/>
            <person name="Binder M."/>
            <person name="Bloem J."/>
            <person name="Labutti K."/>
            <person name="Salamov A."/>
            <person name="Andreopoulos B."/>
            <person name="Baker S."/>
            <person name="Barry K."/>
            <person name="Bills G."/>
            <person name="Bluhm B."/>
            <person name="Cannon C."/>
            <person name="Castanera R."/>
            <person name="Culley D."/>
            <person name="Daum C."/>
            <person name="Ezra D."/>
            <person name="Gonzalez J."/>
            <person name="Henrissat B."/>
            <person name="Kuo A."/>
            <person name="Liang C."/>
            <person name="Lipzen A."/>
            <person name="Lutzoni F."/>
            <person name="Magnuson J."/>
            <person name="Mondo S."/>
            <person name="Nolan M."/>
            <person name="Ohm R."/>
            <person name="Pangilinan J."/>
            <person name="Park H.-J."/>
            <person name="Ramirez L."/>
            <person name="Alfaro M."/>
            <person name="Sun H."/>
            <person name="Tritt A."/>
            <person name="Yoshinaga Y."/>
            <person name="Zwiers L.-H."/>
            <person name="Turgeon B."/>
            <person name="Goodwin S."/>
            <person name="Spatafora J."/>
            <person name="Crous P."/>
            <person name="Grigoriev I."/>
        </authorList>
    </citation>
    <scope>NUCLEOTIDE SEQUENCE</scope>
    <source>
        <strain evidence="2">CBS 480.64</strain>
    </source>
</reference>
<feature type="compositionally biased region" description="Polar residues" evidence="1">
    <location>
        <begin position="279"/>
        <end position="295"/>
    </location>
</feature>